<accession>A0ABD1UN55</accession>
<proteinExistence type="predicted"/>
<evidence type="ECO:0000313" key="3">
    <source>
        <dbReference type="Proteomes" id="UP001604336"/>
    </source>
</evidence>
<gene>
    <name evidence="2" type="ORF">Adt_11004</name>
</gene>
<evidence type="ECO:0000256" key="1">
    <source>
        <dbReference type="SAM" id="MobiDB-lite"/>
    </source>
</evidence>
<evidence type="ECO:0000313" key="2">
    <source>
        <dbReference type="EMBL" id="KAL2525950.1"/>
    </source>
</evidence>
<dbReference type="AlphaFoldDB" id="A0ABD1UN55"/>
<feature type="region of interest" description="Disordered" evidence="1">
    <location>
        <begin position="1"/>
        <end position="52"/>
    </location>
</feature>
<dbReference type="EMBL" id="JBFOLK010000003">
    <property type="protein sequence ID" value="KAL2525950.1"/>
    <property type="molecule type" value="Genomic_DNA"/>
</dbReference>
<protein>
    <submittedName>
        <fullName evidence="2">Uncharacterized protein</fullName>
    </submittedName>
</protein>
<dbReference type="Proteomes" id="UP001604336">
    <property type="component" value="Unassembled WGS sequence"/>
</dbReference>
<name>A0ABD1UN55_9LAMI</name>
<comment type="caution">
    <text evidence="2">The sequence shown here is derived from an EMBL/GenBank/DDBJ whole genome shotgun (WGS) entry which is preliminary data.</text>
</comment>
<keyword evidence="3" id="KW-1185">Reference proteome</keyword>
<reference evidence="3" key="1">
    <citation type="submission" date="2024-07" db="EMBL/GenBank/DDBJ databases">
        <title>Two chromosome-level genome assemblies of Korean endemic species Abeliophyllum distichum and Forsythia ovata (Oleaceae).</title>
        <authorList>
            <person name="Jang H."/>
        </authorList>
    </citation>
    <scope>NUCLEOTIDE SEQUENCE [LARGE SCALE GENOMIC DNA]</scope>
</reference>
<feature type="compositionally biased region" description="Polar residues" evidence="1">
    <location>
        <begin position="1"/>
        <end position="12"/>
    </location>
</feature>
<sequence>MGKVSSSSSTEEPTIACPLPPASTSRRKETPVVSPKAKAGKRLRGTGIPEMRGSLDKKDAYAARRLDEELKRLATDASMVCLKITEADLEDIRLFYDVPASVVLRTPDPEEWADYPP</sequence>
<organism evidence="2 3">
    <name type="scientific">Abeliophyllum distichum</name>
    <dbReference type="NCBI Taxonomy" id="126358"/>
    <lineage>
        <taxon>Eukaryota</taxon>
        <taxon>Viridiplantae</taxon>
        <taxon>Streptophyta</taxon>
        <taxon>Embryophyta</taxon>
        <taxon>Tracheophyta</taxon>
        <taxon>Spermatophyta</taxon>
        <taxon>Magnoliopsida</taxon>
        <taxon>eudicotyledons</taxon>
        <taxon>Gunneridae</taxon>
        <taxon>Pentapetalae</taxon>
        <taxon>asterids</taxon>
        <taxon>lamiids</taxon>
        <taxon>Lamiales</taxon>
        <taxon>Oleaceae</taxon>
        <taxon>Forsythieae</taxon>
        <taxon>Abeliophyllum</taxon>
    </lineage>
</organism>